<reference evidence="1" key="1">
    <citation type="submission" date="1993-12" db="EMBL/GenBank/DDBJ databases">
        <authorList>
            <person name="Jehle J."/>
        </authorList>
    </citation>
    <scope>NUCLEOTIDE SEQUENCE</scope>
    <source>
        <strain evidence="1">CV3</strain>
    </source>
</reference>
<organism evidence="1 3">
    <name type="scientific">Cryptophlebia leucotreta granulosis virus</name>
    <name type="common">ClGV</name>
    <name type="synonym">Cryptophlebia leucotreta granulovirus</name>
    <dbReference type="NCBI Taxonomy" id="35254"/>
    <lineage>
        <taxon>Viruses</taxon>
        <taxon>Viruses incertae sedis</taxon>
        <taxon>Naldaviricetes</taxon>
        <taxon>Lefavirales</taxon>
        <taxon>Baculoviridae</taxon>
        <taxon>Betabaculovirus</taxon>
        <taxon>Betabaculovirus cryleucotretae</taxon>
    </lineage>
</organism>
<dbReference type="RefSeq" id="NP_891958.1">
    <property type="nucleotide sequence ID" value="NC_005068.1"/>
</dbReference>
<dbReference type="EMBL" id="AY229987">
    <property type="protein sequence ID" value="AAQ21706.1"/>
    <property type="molecule type" value="Genomic_DNA"/>
</dbReference>
<dbReference type="KEGG" id="vg:1725066"/>
<proteinExistence type="predicted"/>
<reference evidence="1 3" key="5">
    <citation type="journal article" date="2003" name="Virology">
        <title>The genome of the Cryptophlebia leucotreta granulovirus.</title>
        <authorList>
            <person name="Lange M."/>
            <person name="Jehle J.A."/>
        </authorList>
    </citation>
    <scope>NUCLEOTIDE SEQUENCE [LARGE SCALE GENOMIC DNA]</scope>
    <source>
        <strain evidence="1">CV3</strain>
    </source>
</reference>
<reference evidence="2" key="7">
    <citation type="journal article" date="2017" name="Int. J. Mol. Sci.">
        <title>Genome Analysis and Genetic Stability of the Cryptophlebia leucotreta Granulovirus (CrleGV-SA) after 15 Years of Commercial Use as a Biopesticide.</title>
        <authorList>
            <person name="van der Merwe M."/>
            <person name="Jukes M.D."/>
            <person name="Rabalski L."/>
            <person name="Knox C."/>
            <person name="Opoku-Debrah J.K."/>
            <person name="Moore S.D."/>
            <person name="Krejmer-Rabalska M."/>
            <person name="Szewczyk B."/>
            <person name="Hill M.P."/>
        </authorList>
    </citation>
    <scope>NUCLEOTIDE SEQUENCE</scope>
    <source>
        <strain evidence="2">CrleGV-SA</strain>
    </source>
</reference>
<evidence type="ECO:0000313" key="2">
    <source>
        <dbReference type="EMBL" id="AUF82085.1"/>
    </source>
</evidence>
<dbReference type="EMBL" id="MF974563">
    <property type="protein sequence ID" value="AUF82085.1"/>
    <property type="molecule type" value="Genomic_DNA"/>
</dbReference>
<keyword evidence="3" id="KW-1185">Reference proteome</keyword>
<accession>Q7T5I2</accession>
<protein>
    <submittedName>
        <fullName evidence="1">Uncharacterized protein</fullName>
    </submittedName>
</protein>
<dbReference type="GeneID" id="1725066"/>
<reference evidence="1 3" key="4">
    <citation type="journal article" date="2002" name="J. Gen. Virol.">
        <title>The expansion of a hypervariable, non-hr ori-like region in the genome of Cryptophlebia leucotreta granulovirus provides in vivo evidence for the utilization of baculovirus non-hr oris during replication.</title>
        <authorList>
            <person name="Jehle J.A."/>
        </authorList>
    </citation>
    <scope>NUCLEOTIDE SEQUENCE [LARGE SCALE GENOMIC DNA]</scope>
    <source>
        <strain evidence="1">CV3</strain>
    </source>
</reference>
<evidence type="ECO:0000313" key="1">
    <source>
        <dbReference type="EMBL" id="AAQ21706.1"/>
    </source>
</evidence>
<name>Q7T5I2_GVCL</name>
<sequence>MNEEGIESQNESQKKKCCFPLRVLIEKTVIKSFTKNSNIWYTTKNGNTWQNRHQSKTW</sequence>
<reference evidence="1" key="6">
    <citation type="submission" date="2003-02" db="EMBL/GenBank/DDBJ databases">
        <authorList>
            <person name="Lange M."/>
            <person name="Jehle J.A."/>
        </authorList>
    </citation>
    <scope>NUCLEOTIDE SEQUENCE</scope>
    <source>
        <strain evidence="1">CV3</strain>
    </source>
</reference>
<evidence type="ECO:0000313" key="3">
    <source>
        <dbReference type="Proteomes" id="UP000203359"/>
    </source>
</evidence>
<reference evidence="1 3" key="3">
    <citation type="journal article" date="1994" name="J. Gen. Virol.">
        <title>The granulin gene region of Cryptophlebia leucotreta granulosis virus: sequence analysis and phylogenetic considerations.</title>
        <authorList>
            <person name="Jehle J.A."/>
            <person name="Backhaus H."/>
        </authorList>
    </citation>
    <scope>NUCLEOTIDE SEQUENCE [LARGE SCALE GENOMIC DNA]</scope>
    <source>
        <strain evidence="1">CV3</strain>
    </source>
</reference>
<reference evidence="1 3" key="2">
    <citation type="journal article" date="1994" name="J. Gen. Virol.">
        <title>Genome organization of the DNA-binding protein gene region of Cryptophlebia leucotreta granulosis virus is closely related to that of nuclear polyhedrosis viruses.</title>
        <authorList>
            <person name="Jehle J.A."/>
            <person name="Backhaus H."/>
        </authorList>
    </citation>
    <scope>NUCLEOTIDE SEQUENCE [LARGE SCALE GENOMIC DNA]</scope>
    <source>
        <strain evidence="1">CV3</strain>
    </source>
</reference>
<dbReference type="Proteomes" id="UP000203359">
    <property type="component" value="Segment"/>
</dbReference>
<organismHost>
    <name type="scientific">Tortricidae</name>
    <dbReference type="NCBI Taxonomy" id="7139"/>
</organismHost>